<keyword evidence="2" id="KW-1185">Reference proteome</keyword>
<dbReference type="AlphaFoldDB" id="A0A1Y2G9M4"/>
<reference evidence="1 2" key="1">
    <citation type="submission" date="2016-07" db="EMBL/GenBank/DDBJ databases">
        <title>Pervasive Adenine N6-methylation of Active Genes in Fungi.</title>
        <authorList>
            <consortium name="DOE Joint Genome Institute"/>
            <person name="Mondo S.J."/>
            <person name="Dannebaum R.O."/>
            <person name="Kuo R.C."/>
            <person name="Labutti K."/>
            <person name="Haridas S."/>
            <person name="Kuo A."/>
            <person name="Salamov A."/>
            <person name="Ahrendt S.R."/>
            <person name="Lipzen A."/>
            <person name="Sullivan W."/>
            <person name="Andreopoulos W.B."/>
            <person name="Clum A."/>
            <person name="Lindquist E."/>
            <person name="Daum C."/>
            <person name="Ramamoorthy G.K."/>
            <person name="Gryganskyi A."/>
            <person name="Culley D."/>
            <person name="Magnuson J.K."/>
            <person name="James T.Y."/>
            <person name="O'Malley M.A."/>
            <person name="Stajich J.E."/>
            <person name="Spatafora J.W."/>
            <person name="Visel A."/>
            <person name="Grigoriev I.V."/>
        </authorList>
    </citation>
    <scope>NUCLEOTIDE SEQUENCE [LARGE SCALE GENOMIC DNA]</scope>
    <source>
        <strain evidence="1 2">NRRL 3116</strain>
    </source>
</reference>
<dbReference type="OrthoDB" id="2402312at2759"/>
<evidence type="ECO:0000313" key="2">
    <source>
        <dbReference type="Proteomes" id="UP000193648"/>
    </source>
</evidence>
<comment type="caution">
    <text evidence="1">The sequence shown here is derived from an EMBL/GenBank/DDBJ whole genome shotgun (WGS) entry which is preliminary data.</text>
</comment>
<sequence>MSLQTSLKPPVENREKILQLEQRVFEEFLQQRIQYASECPVSEDQCRVLSSSPKSKASLHIVIQHQPIFKNNNQHVPKFMWDFKVARVKQDQYKDSLGDYIDMGVHSKKVRMLTNPARYD</sequence>
<gene>
    <name evidence="1" type="ORF">BCR41DRAFT_401412</name>
</gene>
<accession>A0A1Y2G9M4</accession>
<dbReference type="EMBL" id="MCFF01000062">
    <property type="protein sequence ID" value="ORZ01941.1"/>
    <property type="molecule type" value="Genomic_DNA"/>
</dbReference>
<evidence type="ECO:0000313" key="1">
    <source>
        <dbReference type="EMBL" id="ORZ01941.1"/>
    </source>
</evidence>
<dbReference type="InParanoid" id="A0A1Y2G9M4"/>
<dbReference type="Proteomes" id="UP000193648">
    <property type="component" value="Unassembled WGS sequence"/>
</dbReference>
<organism evidence="1 2">
    <name type="scientific">Lobosporangium transversale</name>
    <dbReference type="NCBI Taxonomy" id="64571"/>
    <lineage>
        <taxon>Eukaryota</taxon>
        <taxon>Fungi</taxon>
        <taxon>Fungi incertae sedis</taxon>
        <taxon>Mucoromycota</taxon>
        <taxon>Mortierellomycotina</taxon>
        <taxon>Mortierellomycetes</taxon>
        <taxon>Mortierellales</taxon>
        <taxon>Mortierellaceae</taxon>
        <taxon>Lobosporangium</taxon>
    </lineage>
</organism>
<proteinExistence type="predicted"/>
<dbReference type="GeneID" id="33571060"/>
<name>A0A1Y2G9M4_9FUNG</name>
<protein>
    <submittedName>
        <fullName evidence="1">Uncharacterized protein</fullName>
    </submittedName>
</protein>
<dbReference type="RefSeq" id="XP_021876194.1">
    <property type="nucleotide sequence ID" value="XM_022029217.1"/>
</dbReference>